<organism evidence="1 2">
    <name type="scientific">Dreissena polymorpha</name>
    <name type="common">Zebra mussel</name>
    <name type="synonym">Mytilus polymorpha</name>
    <dbReference type="NCBI Taxonomy" id="45954"/>
    <lineage>
        <taxon>Eukaryota</taxon>
        <taxon>Metazoa</taxon>
        <taxon>Spiralia</taxon>
        <taxon>Lophotrochozoa</taxon>
        <taxon>Mollusca</taxon>
        <taxon>Bivalvia</taxon>
        <taxon>Autobranchia</taxon>
        <taxon>Heteroconchia</taxon>
        <taxon>Euheterodonta</taxon>
        <taxon>Imparidentia</taxon>
        <taxon>Neoheterodontei</taxon>
        <taxon>Myida</taxon>
        <taxon>Dreissenoidea</taxon>
        <taxon>Dreissenidae</taxon>
        <taxon>Dreissena</taxon>
    </lineage>
</organism>
<gene>
    <name evidence="1" type="ORF">DPMN_003881</name>
</gene>
<evidence type="ECO:0000313" key="1">
    <source>
        <dbReference type="EMBL" id="KAH3879970.1"/>
    </source>
</evidence>
<evidence type="ECO:0000313" key="2">
    <source>
        <dbReference type="Proteomes" id="UP000828390"/>
    </source>
</evidence>
<comment type="caution">
    <text evidence="1">The sequence shown here is derived from an EMBL/GenBank/DDBJ whole genome shotgun (WGS) entry which is preliminary data.</text>
</comment>
<reference evidence="1" key="1">
    <citation type="journal article" date="2019" name="bioRxiv">
        <title>The Genome of the Zebra Mussel, Dreissena polymorpha: A Resource for Invasive Species Research.</title>
        <authorList>
            <person name="McCartney M.A."/>
            <person name="Auch B."/>
            <person name="Kono T."/>
            <person name="Mallez S."/>
            <person name="Zhang Y."/>
            <person name="Obille A."/>
            <person name="Becker A."/>
            <person name="Abrahante J.E."/>
            <person name="Garbe J."/>
            <person name="Badalamenti J.P."/>
            <person name="Herman A."/>
            <person name="Mangelson H."/>
            <person name="Liachko I."/>
            <person name="Sullivan S."/>
            <person name="Sone E.D."/>
            <person name="Koren S."/>
            <person name="Silverstein K.A.T."/>
            <person name="Beckman K.B."/>
            <person name="Gohl D.M."/>
        </authorList>
    </citation>
    <scope>NUCLEOTIDE SEQUENCE</scope>
    <source>
        <strain evidence="1">Duluth1</strain>
        <tissue evidence="1">Whole animal</tissue>
    </source>
</reference>
<accession>A0A9D4MPQ9</accession>
<dbReference type="Proteomes" id="UP000828390">
    <property type="component" value="Unassembled WGS sequence"/>
</dbReference>
<name>A0A9D4MPQ9_DREPO</name>
<sequence length="79" mass="8733">MSRLSDISLVPIYSPQQFTWELGTSSHVYIETSDISTIHVIPELNTDRSVKTGLYDATLIPGFVTFLAWGAGLEVEVFA</sequence>
<keyword evidence="2" id="KW-1185">Reference proteome</keyword>
<proteinExistence type="predicted"/>
<dbReference type="AlphaFoldDB" id="A0A9D4MPQ9"/>
<protein>
    <submittedName>
        <fullName evidence="1">Uncharacterized protein</fullName>
    </submittedName>
</protein>
<reference evidence="1" key="2">
    <citation type="submission" date="2020-11" db="EMBL/GenBank/DDBJ databases">
        <authorList>
            <person name="McCartney M.A."/>
            <person name="Auch B."/>
            <person name="Kono T."/>
            <person name="Mallez S."/>
            <person name="Becker A."/>
            <person name="Gohl D.M."/>
            <person name="Silverstein K.A.T."/>
            <person name="Koren S."/>
            <person name="Bechman K.B."/>
            <person name="Herman A."/>
            <person name="Abrahante J.E."/>
            <person name="Garbe J."/>
        </authorList>
    </citation>
    <scope>NUCLEOTIDE SEQUENCE</scope>
    <source>
        <strain evidence="1">Duluth1</strain>
        <tissue evidence="1">Whole animal</tissue>
    </source>
</reference>
<dbReference type="EMBL" id="JAIWYP010000001">
    <property type="protein sequence ID" value="KAH3879970.1"/>
    <property type="molecule type" value="Genomic_DNA"/>
</dbReference>